<keyword evidence="3" id="KW-0812">Transmembrane</keyword>
<organism evidence="5">
    <name type="scientific">Acipenser ruthenus</name>
    <name type="common">Sterlet sturgeon</name>
    <dbReference type="NCBI Taxonomy" id="7906"/>
    <lineage>
        <taxon>Eukaryota</taxon>
        <taxon>Metazoa</taxon>
        <taxon>Chordata</taxon>
        <taxon>Craniata</taxon>
        <taxon>Vertebrata</taxon>
        <taxon>Euteleostomi</taxon>
        <taxon>Actinopterygii</taxon>
        <taxon>Chondrostei</taxon>
        <taxon>Acipenseriformes</taxon>
        <taxon>Acipenseridae</taxon>
        <taxon>Acipenser</taxon>
    </lineage>
</organism>
<dbReference type="InterPro" id="IPR042235">
    <property type="entry name" value="ZP-C_dom"/>
</dbReference>
<keyword evidence="3" id="KW-1133">Transmembrane helix</keyword>
<accession>A0A1S6PDB2</accession>
<evidence type="ECO:0000313" key="5">
    <source>
        <dbReference type="EMBL" id="AQU42893.1"/>
    </source>
</evidence>
<dbReference type="InterPro" id="IPR001507">
    <property type="entry name" value="ZP_dom"/>
</dbReference>
<dbReference type="Pfam" id="PF00100">
    <property type="entry name" value="Zona_pellucida"/>
    <property type="match status" value="1"/>
</dbReference>
<evidence type="ECO:0000259" key="4">
    <source>
        <dbReference type="PROSITE" id="PS51034"/>
    </source>
</evidence>
<proteinExistence type="evidence at transcript level"/>
<dbReference type="InterPro" id="IPR048290">
    <property type="entry name" value="ZP_chr"/>
</dbReference>
<feature type="domain" description="ZP" evidence="4">
    <location>
        <begin position="480"/>
        <end position="757"/>
    </location>
</feature>
<protein>
    <submittedName>
        <fullName evidence="5">Zona pellucida AX</fullName>
    </submittedName>
</protein>
<keyword evidence="1" id="KW-1015">Disulfide bond</keyword>
<dbReference type="Gene3D" id="2.60.40.3210">
    <property type="entry name" value="Zona pellucida, ZP-N domain"/>
    <property type="match status" value="1"/>
</dbReference>
<evidence type="ECO:0000256" key="2">
    <source>
        <dbReference type="ARBA" id="ARBA00023180"/>
    </source>
</evidence>
<dbReference type="EMBL" id="KX928953">
    <property type="protein sequence ID" value="AQU42893.1"/>
    <property type="molecule type" value="mRNA"/>
</dbReference>
<dbReference type="InterPro" id="IPR055355">
    <property type="entry name" value="ZP-C"/>
</dbReference>
<keyword evidence="3" id="KW-0472">Membrane</keyword>
<name>A0A1S6PDB2_ACIRT</name>
<sequence length="832" mass="93103">MSCSTVQQWYPREIVCEENYMEISVRRNVPEIAQEGIGTEDWPAAVPAAQEAFMSVWQVVFHKTGQPAKPMDPSLAHSRGYRINSTSTRILFRSPFNMPESEMLTVNGIQVEAIRATVFYKQRWMVLLVDTSAACTKNNGTFDGMNLAWVSPRVLSPLVLHIEKFQDKGISMGVDGKLLDLATIRRRNYDLKVNETFIQISIPYGAEGGYLKSRVINNQYNRVYAIDLYLEHQWADDQWEATQHRSFKPVRTPFIAETPFVINNTIPEEKVFTVTLGIFNPDVELKNLTINGVPLTLPEAVNQGIVVTEVQHPNGTKSFVLKVPFTHPLIPQKYVGDGVREFTLNINYTLNILPENEPYFHPATIVCQVKDVILPVIKGSCTENSIVFEGTRGNMDYFWVVYIGKYQLTSELAGNRGYIFTNLTKFIVEVPLFSVGCIYEDISLRGLSVRVELTLRSAATLEVVLSSIQRCQFPTKQLLVCMPNGVMTVVAVTMEPIPVVEPSKTTLLDKSCKPKEFDSTRALFTFTVNTCGTRSKIVENYLIYENEVVYTRALFPANAPVITRDSEYRLTIRCRYPLNDTMKLLAERKAVPAPYSGSLEFYPYSSEQRGPKARDVLNLKARLARDVTFSQFYREFPVSKSGLEPLFLEVVLLHHQNLADHLVLRDCWATETPELDATPQWDLVTDGCLVSGDSYKTRFHPVSASALTKSPHHLKRLEVQAQSVANHALWQQMYFHCLAVVCASEKAGVCNETCIAGDKRSARSVELADSVKGYISAGPVQIVPEGEVASVQAAGATPPLVPYIPVLGVAVGVLLLAVVVFAAKAMRCWVSV</sequence>
<dbReference type="PANTHER" id="PTHR47130">
    <property type="entry name" value="SI:DKEY-19B23.11-RELATED"/>
    <property type="match status" value="1"/>
</dbReference>
<dbReference type="AlphaFoldDB" id="A0A1S6PDB2"/>
<dbReference type="PRINTS" id="PR00023">
    <property type="entry name" value="ZPELLUCIDA"/>
</dbReference>
<evidence type="ECO:0000256" key="3">
    <source>
        <dbReference type="SAM" id="Phobius"/>
    </source>
</evidence>
<dbReference type="Pfam" id="PF23344">
    <property type="entry name" value="ZP-N"/>
    <property type="match status" value="1"/>
</dbReference>
<dbReference type="InterPro" id="IPR058876">
    <property type="entry name" value="Ig-like_ZP"/>
</dbReference>
<dbReference type="SMART" id="SM00241">
    <property type="entry name" value="ZP"/>
    <property type="match status" value="1"/>
</dbReference>
<evidence type="ECO:0000256" key="1">
    <source>
        <dbReference type="ARBA" id="ARBA00023157"/>
    </source>
</evidence>
<dbReference type="Pfam" id="PF26562">
    <property type="entry name" value="Ig-like"/>
    <property type="match status" value="1"/>
</dbReference>
<dbReference type="PROSITE" id="PS51034">
    <property type="entry name" value="ZP_2"/>
    <property type="match status" value="1"/>
</dbReference>
<feature type="transmembrane region" description="Helical" evidence="3">
    <location>
        <begin position="800"/>
        <end position="823"/>
    </location>
</feature>
<reference evidence="5" key="1">
    <citation type="submission" date="2017-06" db="EMBL/GenBank/DDBJ databases">
        <authorList>
            <person name="Kim H.J."/>
            <person name="Triplett B.A."/>
        </authorList>
    </citation>
    <scope>NUCLEOTIDE SEQUENCE</scope>
    <source>
        <tissue evidence="5">Gonad</tissue>
    </source>
</reference>
<dbReference type="InterPro" id="IPR055356">
    <property type="entry name" value="ZP-N"/>
</dbReference>
<gene>
    <name evidence="5" type="primary">ZPAX</name>
</gene>
<dbReference type="Gene3D" id="2.60.40.4100">
    <property type="entry name" value="Zona pellucida, ZP-C domain"/>
    <property type="match status" value="1"/>
</dbReference>
<keyword evidence="2" id="KW-0325">Glycoprotein</keyword>
<dbReference type="PANTHER" id="PTHR47130:SF6">
    <property type="entry name" value="EGG ENVELOPE GLYCOPROTEIN-LIKE PRECURSOR"/>
    <property type="match status" value="1"/>
</dbReference>